<dbReference type="InterPro" id="IPR015422">
    <property type="entry name" value="PyrdxlP-dep_Trfase_small"/>
</dbReference>
<keyword evidence="4 5" id="KW-0663">Pyridoxal phosphate</keyword>
<feature type="binding site" evidence="5">
    <location>
        <position position="135"/>
    </location>
    <ligand>
        <name>pyridoxal 5'-phosphate</name>
        <dbReference type="ChEBI" id="CHEBI:597326"/>
    </ligand>
</feature>
<evidence type="ECO:0000256" key="5">
    <source>
        <dbReference type="HAMAP-Rule" id="MF_01107"/>
    </source>
</evidence>
<evidence type="ECO:0000313" key="6">
    <source>
        <dbReference type="EMBL" id="MBC5665188.1"/>
    </source>
</evidence>
<dbReference type="HAMAP" id="MF_01107">
    <property type="entry name" value="ArgD_aminotrans_3"/>
    <property type="match status" value="1"/>
</dbReference>
<organism evidence="6 7">
    <name type="scientific">Dorea hominis</name>
    <dbReference type="NCBI Taxonomy" id="2763040"/>
    <lineage>
        <taxon>Bacteria</taxon>
        <taxon>Bacillati</taxon>
        <taxon>Bacillota</taxon>
        <taxon>Clostridia</taxon>
        <taxon>Lachnospirales</taxon>
        <taxon>Lachnospiraceae</taxon>
        <taxon>Dorea</taxon>
    </lineage>
</organism>
<name>A0ABR7EVC0_9FIRM</name>
<comment type="caution">
    <text evidence="5">Lacks conserved residue(s) required for the propagation of feature annotation.</text>
</comment>
<dbReference type="InterPro" id="IPR050103">
    <property type="entry name" value="Class-III_PLP-dep_AT"/>
</dbReference>
<dbReference type="Gene3D" id="3.90.1150.10">
    <property type="entry name" value="Aspartate Aminotransferase, domain 1"/>
    <property type="match status" value="1"/>
</dbReference>
<dbReference type="NCBIfam" id="NF002325">
    <property type="entry name" value="PRK01278.1"/>
    <property type="match status" value="1"/>
</dbReference>
<keyword evidence="1 5" id="KW-0032">Aminotransferase</keyword>
<comment type="similarity">
    <text evidence="5">Belongs to the class-III pyridoxal-phosphate-dependent aminotransferase family. ArgD subfamily.</text>
</comment>
<keyword evidence="5" id="KW-0055">Arginine biosynthesis</keyword>
<evidence type="ECO:0000256" key="4">
    <source>
        <dbReference type="ARBA" id="ARBA00022898"/>
    </source>
</evidence>
<sequence length="391" mass="42655">MNEYMKETNEALLHTYNQFSIVLEHGEGVYLYDTEGKKYLDFAAGYAVSSLGYANEELNTALKAQIDKLCHTSNLYYNTVCGKAAEALKRITKMDRIFFTNSGGESVEGALKAARKYAYKKGTGRYEFIAMKESFHGRSFGAVSVTGHDAYRKPFGPLVPGVSFAEYNNLDSVKALVTDKTCAIILEPLQGEGGINLATEEFMKGIRELCDKEGILMICDEVQCGMGRTGEMFCWQGYGIKPDIMTMAKAIGSGIPVGAFAMTEEVAEYSLEPGDHGTTYGGNPLACTAVSKTVEIFEKENLTAHVKEMGAYLTEKLEALKEKCDCIKAVKGTGLMQGIQITKPLGEVTNAALKEGLLVIGAGADVLRFVPPLIIEKEHVDEMIAVLEKIL</sequence>
<comment type="subcellular location">
    <subcellularLocation>
        <location evidence="5">Cytoplasm</location>
    </subcellularLocation>
</comment>
<dbReference type="Gene3D" id="3.40.640.10">
    <property type="entry name" value="Type I PLP-dependent aspartate aminotransferase-like (Major domain)"/>
    <property type="match status" value="1"/>
</dbReference>
<keyword evidence="3 5" id="KW-0808">Transferase</keyword>
<dbReference type="CDD" id="cd00610">
    <property type="entry name" value="OAT_like"/>
    <property type="match status" value="1"/>
</dbReference>
<evidence type="ECO:0000256" key="3">
    <source>
        <dbReference type="ARBA" id="ARBA00022679"/>
    </source>
</evidence>
<comment type="subunit">
    <text evidence="5">Homodimer.</text>
</comment>
<dbReference type="InterPro" id="IPR015424">
    <property type="entry name" value="PyrdxlP-dep_Trfase"/>
</dbReference>
<dbReference type="InterPro" id="IPR005814">
    <property type="entry name" value="Aminotrans_3"/>
</dbReference>
<comment type="miscellaneous">
    <text evidence="5">May also have succinyldiaminopimelate aminotransferase activity, thus carrying out the corresponding step in lysine biosynthesis.</text>
</comment>
<gene>
    <name evidence="5" type="primary">argD</name>
    <name evidence="6" type="ORF">H8S07_07830</name>
</gene>
<feature type="binding site" evidence="5">
    <location>
        <position position="278"/>
    </location>
    <ligand>
        <name>N(2)-acetyl-L-ornithine</name>
        <dbReference type="ChEBI" id="CHEBI:57805"/>
    </ligand>
</feature>
<feature type="binding site" evidence="5">
    <location>
        <position position="279"/>
    </location>
    <ligand>
        <name>pyridoxal 5'-phosphate</name>
        <dbReference type="ChEBI" id="CHEBI:597326"/>
    </ligand>
</feature>
<dbReference type="GO" id="GO:0008483">
    <property type="term" value="F:transaminase activity"/>
    <property type="evidence" value="ECO:0007669"/>
    <property type="project" value="UniProtKB-KW"/>
</dbReference>
<evidence type="ECO:0000256" key="2">
    <source>
        <dbReference type="ARBA" id="ARBA00022605"/>
    </source>
</evidence>
<comment type="catalytic activity">
    <reaction evidence="5">
        <text>N(2)-acetyl-L-ornithine + 2-oxoglutarate = N-acetyl-L-glutamate 5-semialdehyde + L-glutamate</text>
        <dbReference type="Rhea" id="RHEA:18049"/>
        <dbReference type="ChEBI" id="CHEBI:16810"/>
        <dbReference type="ChEBI" id="CHEBI:29123"/>
        <dbReference type="ChEBI" id="CHEBI:29985"/>
        <dbReference type="ChEBI" id="CHEBI:57805"/>
        <dbReference type="EC" id="2.6.1.11"/>
    </reaction>
</comment>
<keyword evidence="7" id="KW-1185">Reference proteome</keyword>
<comment type="cofactor">
    <cofactor evidence="5">
        <name>pyridoxal 5'-phosphate</name>
        <dbReference type="ChEBI" id="CHEBI:597326"/>
    </cofactor>
    <text evidence="5">Binds 1 pyridoxal phosphate per subunit.</text>
</comment>
<evidence type="ECO:0000256" key="1">
    <source>
        <dbReference type="ARBA" id="ARBA00022576"/>
    </source>
</evidence>
<dbReference type="RefSeq" id="WP_186855800.1">
    <property type="nucleotide sequence ID" value="NZ_JACOOY010000008.1"/>
</dbReference>
<proteinExistence type="inferred from homology"/>
<evidence type="ECO:0000313" key="7">
    <source>
        <dbReference type="Proteomes" id="UP000647235"/>
    </source>
</evidence>
<dbReference type="PANTHER" id="PTHR11986">
    <property type="entry name" value="AMINOTRANSFERASE CLASS III"/>
    <property type="match status" value="1"/>
</dbReference>
<reference evidence="6 7" key="1">
    <citation type="submission" date="2020-08" db="EMBL/GenBank/DDBJ databases">
        <title>Genome public.</title>
        <authorList>
            <person name="Liu C."/>
            <person name="Sun Q."/>
        </authorList>
    </citation>
    <scope>NUCLEOTIDE SEQUENCE [LARGE SCALE GENOMIC DNA]</scope>
    <source>
        <strain evidence="6 7">NSJ-36</strain>
    </source>
</reference>
<comment type="pathway">
    <text evidence="5">Amino-acid biosynthesis; L-arginine biosynthesis; N(2)-acetyl-L-ornithine from L-glutamate: step 4/4.</text>
</comment>
<protein>
    <recommendedName>
        <fullName evidence="5">Acetylornithine aminotransferase</fullName>
        <shortName evidence="5">ACOAT</shortName>
        <ecNumber evidence="5">2.6.1.11</ecNumber>
    </recommendedName>
</protein>
<feature type="modified residue" description="N6-(pyridoxal phosphate)lysine" evidence="5">
    <location>
        <position position="249"/>
    </location>
</feature>
<dbReference type="InterPro" id="IPR015421">
    <property type="entry name" value="PyrdxlP-dep_Trfase_major"/>
</dbReference>
<dbReference type="PIRSF" id="PIRSF000521">
    <property type="entry name" value="Transaminase_4ab_Lys_Orn"/>
    <property type="match status" value="1"/>
</dbReference>
<dbReference type="InterPro" id="IPR004636">
    <property type="entry name" value="AcOrn/SuccOrn_fam"/>
</dbReference>
<comment type="caution">
    <text evidence="6">The sequence shown here is derived from an EMBL/GenBank/DDBJ whole genome shotgun (WGS) entry which is preliminary data.</text>
</comment>
<dbReference type="EC" id="2.6.1.11" evidence="5"/>
<dbReference type="Proteomes" id="UP000647235">
    <property type="component" value="Unassembled WGS sequence"/>
</dbReference>
<feature type="binding site" evidence="5">
    <location>
        <position position="138"/>
    </location>
    <ligand>
        <name>N(2)-acetyl-L-ornithine</name>
        <dbReference type="ChEBI" id="CHEBI:57805"/>
    </ligand>
</feature>
<dbReference type="PANTHER" id="PTHR11986:SF79">
    <property type="entry name" value="ACETYLORNITHINE AMINOTRANSFERASE, MITOCHONDRIAL"/>
    <property type="match status" value="1"/>
</dbReference>
<accession>A0ABR7EVC0</accession>
<dbReference type="InterPro" id="IPR049704">
    <property type="entry name" value="Aminotrans_3_PPA_site"/>
</dbReference>
<dbReference type="NCBIfam" id="TIGR00707">
    <property type="entry name" value="argD"/>
    <property type="match status" value="1"/>
</dbReference>
<dbReference type="SUPFAM" id="SSF53383">
    <property type="entry name" value="PLP-dependent transferases"/>
    <property type="match status" value="1"/>
</dbReference>
<dbReference type="PROSITE" id="PS00600">
    <property type="entry name" value="AA_TRANSFER_CLASS_3"/>
    <property type="match status" value="1"/>
</dbReference>
<dbReference type="EMBL" id="JACOOY010000008">
    <property type="protein sequence ID" value="MBC5665188.1"/>
    <property type="molecule type" value="Genomic_DNA"/>
</dbReference>
<keyword evidence="5" id="KW-0963">Cytoplasm</keyword>
<dbReference type="Pfam" id="PF00202">
    <property type="entry name" value="Aminotran_3"/>
    <property type="match status" value="1"/>
</dbReference>
<keyword evidence="2 5" id="KW-0028">Amino-acid biosynthesis</keyword>
<feature type="binding site" evidence="5">
    <location>
        <begin position="220"/>
        <end position="223"/>
    </location>
    <ligand>
        <name>pyridoxal 5'-phosphate</name>
        <dbReference type="ChEBI" id="CHEBI:597326"/>
    </ligand>
</feature>